<comment type="caution">
    <text evidence="2">The sequence shown here is derived from an EMBL/GenBank/DDBJ whole genome shotgun (WGS) entry which is preliminary data.</text>
</comment>
<accession>A0ABT4QBV7</accession>
<protein>
    <submittedName>
        <fullName evidence="2">TnsA endonuclease N-terminal domain-containing protein</fullName>
    </submittedName>
</protein>
<keyword evidence="2" id="KW-0540">Nuclease</keyword>
<keyword evidence="3" id="KW-1185">Reference proteome</keyword>
<dbReference type="Gene3D" id="3.40.1350.10">
    <property type="match status" value="1"/>
</dbReference>
<dbReference type="InterPro" id="IPR014833">
    <property type="entry name" value="TnsA_N"/>
</dbReference>
<feature type="domain" description="TnsA endonuclease N-terminal" evidence="1">
    <location>
        <begin position="46"/>
        <end position="122"/>
    </location>
</feature>
<organism evidence="2 3">
    <name type="scientific">Paenibacillus gyeongsangnamensis</name>
    <dbReference type="NCBI Taxonomy" id="3388067"/>
    <lineage>
        <taxon>Bacteria</taxon>
        <taxon>Bacillati</taxon>
        <taxon>Bacillota</taxon>
        <taxon>Bacilli</taxon>
        <taxon>Bacillales</taxon>
        <taxon>Paenibacillaceae</taxon>
        <taxon>Paenibacillus</taxon>
    </lineage>
</organism>
<dbReference type="RefSeq" id="WP_269882862.1">
    <property type="nucleotide sequence ID" value="NZ_JAQAGZ010000011.1"/>
</dbReference>
<dbReference type="EMBL" id="JAQAGZ010000011">
    <property type="protein sequence ID" value="MCZ8514346.1"/>
    <property type="molecule type" value="Genomic_DNA"/>
</dbReference>
<sequence>MRVPARKIRPVRGRNYRCKISRSKSLGITHSESLLERDYVRLCNFDPTIKEIHFQPIGIRFHYKGRKRRYFPDYLVITNDNGYVLVEVKLKKFVDTNLNKAKFLAAKQLCSEKGWNFQVVTEDQIRPGYLQRNIKLLLEVKCFELTPSVSEYIKTIINYHGPLSVMELREVCKIVDASLVMRNLFKLIYAQEVCTELIEQQLTDNSLLWVPQFRGS</sequence>
<gene>
    <name evidence="2" type="ORF">O9H85_18330</name>
</gene>
<dbReference type="Pfam" id="PF08722">
    <property type="entry name" value="Tn7_TnsA-like_N"/>
    <property type="match status" value="1"/>
</dbReference>
<dbReference type="InterPro" id="IPR011856">
    <property type="entry name" value="tRNA_endonuc-like_dom_sf"/>
</dbReference>
<keyword evidence="2" id="KW-0255">Endonuclease</keyword>
<proteinExistence type="predicted"/>
<reference evidence="2 3" key="1">
    <citation type="submission" date="2022-12" db="EMBL/GenBank/DDBJ databases">
        <title>Draft genome sequence of Paenibacillus sp. dW9.</title>
        <authorList>
            <person name="Choi E.-W."/>
            <person name="Kim D.-U."/>
        </authorList>
    </citation>
    <scope>NUCLEOTIDE SEQUENCE [LARGE SCALE GENOMIC DNA]</scope>
    <source>
        <strain evidence="3">dW9</strain>
    </source>
</reference>
<evidence type="ECO:0000259" key="1">
    <source>
        <dbReference type="Pfam" id="PF08722"/>
    </source>
</evidence>
<keyword evidence="2" id="KW-0378">Hydrolase</keyword>
<dbReference type="GO" id="GO:0004519">
    <property type="term" value="F:endonuclease activity"/>
    <property type="evidence" value="ECO:0007669"/>
    <property type="project" value="UniProtKB-KW"/>
</dbReference>
<dbReference type="Proteomes" id="UP001527882">
    <property type="component" value="Unassembled WGS sequence"/>
</dbReference>
<name>A0ABT4QBV7_9BACL</name>
<evidence type="ECO:0000313" key="3">
    <source>
        <dbReference type="Proteomes" id="UP001527882"/>
    </source>
</evidence>
<evidence type="ECO:0000313" key="2">
    <source>
        <dbReference type="EMBL" id="MCZ8514346.1"/>
    </source>
</evidence>